<evidence type="ECO:0000256" key="3">
    <source>
        <dbReference type="ARBA" id="ARBA00023295"/>
    </source>
</evidence>
<evidence type="ECO:0000256" key="5">
    <source>
        <dbReference type="RuleBase" id="RU004453"/>
    </source>
</evidence>
<dbReference type="SUPFAM" id="SSF54556">
    <property type="entry name" value="Chitinase insertion domain"/>
    <property type="match status" value="1"/>
</dbReference>
<keyword evidence="1 4" id="KW-0378">Hydrolase</keyword>
<dbReference type="PANTHER" id="PTHR11177:SF360">
    <property type="entry name" value="CHITINASE 4-RELATED"/>
    <property type="match status" value="1"/>
</dbReference>
<proteinExistence type="inferred from homology"/>
<dbReference type="GO" id="GO:0006032">
    <property type="term" value="P:chitin catabolic process"/>
    <property type="evidence" value="ECO:0007669"/>
    <property type="project" value="UniProtKB-ARBA"/>
</dbReference>
<dbReference type="Pfam" id="PF00704">
    <property type="entry name" value="Glyco_hydro_18"/>
    <property type="match status" value="1"/>
</dbReference>
<sequence>MIIRDPKSRSISDAVVFCYYGSWATYRPGIAQFNVENINASLCTHVAYTFMGLKDGVIVSLDEYNDFEENWGKGSLKKLSAFAKSSGIKAVLAIGGWNEGSITYSEVAATEIGRNKFSDSVVAFAQKFNFDGVDLDWEYPTQRGGSPHDKENFSLLLKTLSEKLHAEGLTLTVAVCADPVMAEESYDFEEVARNVDYISLMAFDYHTASSGKVTGLNSGLHALSSETGDDAKLNAEYSVNQWLDGGVPPSKLLLGIPLYGRTYILADPEQHGLGAPTIGNGVSGPYTQEPGFLSYYEICKETEWNIVRNDQEGYVYAHYDDNWVSYDDISAVAAKAQFVKDKRLAGIMTWALESEDFRNTCGEGANPLLTTANKHSYLLLDRDLEREWLLERFWGERERPWSLERDLSFGLLSLDRDLSFGDLSSLDLSLEDLSFGDRSLGERERERLREPLRDLERRSLERERDLEREREYDLNNHQEREHSIRTVTPIITA</sequence>
<dbReference type="InterPro" id="IPR017853">
    <property type="entry name" value="GH"/>
</dbReference>
<reference evidence="7 8" key="1">
    <citation type="journal article" date="2014" name="Nat. Commun.">
        <title>Molecular traces of alternative social organization in a termite genome.</title>
        <authorList>
            <person name="Terrapon N."/>
            <person name="Li C."/>
            <person name="Robertson H.M."/>
            <person name="Ji L."/>
            <person name="Meng X."/>
            <person name="Booth W."/>
            <person name="Chen Z."/>
            <person name="Childers C.P."/>
            <person name="Glastad K.M."/>
            <person name="Gokhale K."/>
            <person name="Gowin J."/>
            <person name="Gronenberg W."/>
            <person name="Hermansen R.A."/>
            <person name="Hu H."/>
            <person name="Hunt B.G."/>
            <person name="Huylmans A.K."/>
            <person name="Khalil S.M."/>
            <person name="Mitchell R.D."/>
            <person name="Munoz-Torres M.C."/>
            <person name="Mustard J.A."/>
            <person name="Pan H."/>
            <person name="Reese J.T."/>
            <person name="Scharf M.E."/>
            <person name="Sun F."/>
            <person name="Vogel H."/>
            <person name="Xiao J."/>
            <person name="Yang W."/>
            <person name="Yang Z."/>
            <person name="Yang Z."/>
            <person name="Zhou J."/>
            <person name="Zhu J."/>
            <person name="Brent C.S."/>
            <person name="Elsik C.G."/>
            <person name="Goodisman M.A."/>
            <person name="Liberles D.A."/>
            <person name="Roe R.M."/>
            <person name="Vargo E.L."/>
            <person name="Vilcinskas A."/>
            <person name="Wang J."/>
            <person name="Bornberg-Bauer E."/>
            <person name="Korb J."/>
            <person name="Zhang G."/>
            <person name="Liebig J."/>
        </authorList>
    </citation>
    <scope>NUCLEOTIDE SEQUENCE [LARGE SCALE GENOMIC DNA]</scope>
    <source>
        <tissue evidence="7">Whole organism</tissue>
    </source>
</reference>
<dbReference type="Gene3D" id="3.10.50.10">
    <property type="match status" value="1"/>
</dbReference>
<feature type="domain" description="GH18" evidence="6">
    <location>
        <begin position="14"/>
        <end position="379"/>
    </location>
</feature>
<evidence type="ECO:0000256" key="4">
    <source>
        <dbReference type="RuleBase" id="RU000489"/>
    </source>
</evidence>
<dbReference type="InterPro" id="IPR001223">
    <property type="entry name" value="Glyco_hydro18_cat"/>
</dbReference>
<keyword evidence="2" id="KW-1015">Disulfide bond</keyword>
<keyword evidence="8" id="KW-1185">Reference proteome</keyword>
<dbReference type="FunFam" id="3.10.50.10:FF:000001">
    <property type="entry name" value="Chitinase 3-like 1"/>
    <property type="match status" value="1"/>
</dbReference>
<gene>
    <name evidence="7" type="ORF">L798_03789</name>
</gene>
<dbReference type="PROSITE" id="PS01095">
    <property type="entry name" value="GH18_1"/>
    <property type="match status" value="1"/>
</dbReference>
<protein>
    <submittedName>
        <fullName evidence="7">Acidic mammalian chitinase</fullName>
    </submittedName>
</protein>
<dbReference type="InterPro" id="IPR029070">
    <property type="entry name" value="Chitinase_insertion_sf"/>
</dbReference>
<evidence type="ECO:0000313" key="8">
    <source>
        <dbReference type="Proteomes" id="UP000027135"/>
    </source>
</evidence>
<dbReference type="SUPFAM" id="SSF51445">
    <property type="entry name" value="(Trans)glycosidases"/>
    <property type="match status" value="1"/>
</dbReference>
<name>A0A067RPN6_ZOONE</name>
<dbReference type="InterPro" id="IPR011583">
    <property type="entry name" value="Chitinase_II/V-like_cat"/>
</dbReference>
<dbReference type="GO" id="GO:0008061">
    <property type="term" value="F:chitin binding"/>
    <property type="evidence" value="ECO:0007669"/>
    <property type="project" value="InterPro"/>
</dbReference>
<dbReference type="InParanoid" id="A0A067RPN6"/>
<dbReference type="Proteomes" id="UP000027135">
    <property type="component" value="Unassembled WGS sequence"/>
</dbReference>
<dbReference type="eggNOG" id="KOG2806">
    <property type="taxonomic scope" value="Eukaryota"/>
</dbReference>
<dbReference type="PROSITE" id="PS51910">
    <property type="entry name" value="GH18_2"/>
    <property type="match status" value="1"/>
</dbReference>
<keyword evidence="3 4" id="KW-0326">Glycosidase</keyword>
<dbReference type="GO" id="GO:0004568">
    <property type="term" value="F:chitinase activity"/>
    <property type="evidence" value="ECO:0007669"/>
    <property type="project" value="UniProtKB-ARBA"/>
</dbReference>
<comment type="similarity">
    <text evidence="5">Belongs to the glycosyl hydrolase 18 family.</text>
</comment>
<dbReference type="AlphaFoldDB" id="A0A067RPN6"/>
<evidence type="ECO:0000313" key="7">
    <source>
        <dbReference type="EMBL" id="KDR21664.1"/>
    </source>
</evidence>
<evidence type="ECO:0000259" key="6">
    <source>
        <dbReference type="PROSITE" id="PS51910"/>
    </source>
</evidence>
<organism evidence="7 8">
    <name type="scientific">Zootermopsis nevadensis</name>
    <name type="common">Dampwood termite</name>
    <dbReference type="NCBI Taxonomy" id="136037"/>
    <lineage>
        <taxon>Eukaryota</taxon>
        <taxon>Metazoa</taxon>
        <taxon>Ecdysozoa</taxon>
        <taxon>Arthropoda</taxon>
        <taxon>Hexapoda</taxon>
        <taxon>Insecta</taxon>
        <taxon>Pterygota</taxon>
        <taxon>Neoptera</taxon>
        <taxon>Polyneoptera</taxon>
        <taxon>Dictyoptera</taxon>
        <taxon>Blattodea</taxon>
        <taxon>Blattoidea</taxon>
        <taxon>Termitoidae</taxon>
        <taxon>Termopsidae</taxon>
        <taxon>Zootermopsis</taxon>
    </lineage>
</organism>
<dbReference type="GO" id="GO:0005975">
    <property type="term" value="P:carbohydrate metabolic process"/>
    <property type="evidence" value="ECO:0007669"/>
    <property type="project" value="InterPro"/>
</dbReference>
<dbReference type="STRING" id="136037.A0A067RPN6"/>
<dbReference type="GO" id="GO:0005576">
    <property type="term" value="C:extracellular region"/>
    <property type="evidence" value="ECO:0007669"/>
    <property type="project" value="TreeGrafter"/>
</dbReference>
<dbReference type="InterPro" id="IPR001579">
    <property type="entry name" value="Glyco_hydro_18_chit_AS"/>
</dbReference>
<dbReference type="PANTHER" id="PTHR11177">
    <property type="entry name" value="CHITINASE"/>
    <property type="match status" value="1"/>
</dbReference>
<dbReference type="EMBL" id="KK852543">
    <property type="protein sequence ID" value="KDR21664.1"/>
    <property type="molecule type" value="Genomic_DNA"/>
</dbReference>
<dbReference type="SMART" id="SM00636">
    <property type="entry name" value="Glyco_18"/>
    <property type="match status" value="1"/>
</dbReference>
<dbReference type="InterPro" id="IPR050314">
    <property type="entry name" value="Glycosyl_Hydrlase_18"/>
</dbReference>
<dbReference type="OMA" id="YEICKET"/>
<dbReference type="Gene3D" id="3.20.20.80">
    <property type="entry name" value="Glycosidases"/>
    <property type="match status" value="1"/>
</dbReference>
<accession>A0A067RPN6</accession>
<evidence type="ECO:0000256" key="1">
    <source>
        <dbReference type="ARBA" id="ARBA00022801"/>
    </source>
</evidence>
<evidence type="ECO:0000256" key="2">
    <source>
        <dbReference type="ARBA" id="ARBA00023157"/>
    </source>
</evidence>